<dbReference type="SUPFAM" id="SSF55298">
    <property type="entry name" value="YjgF-like"/>
    <property type="match status" value="1"/>
</dbReference>
<evidence type="ECO:0000313" key="3">
    <source>
        <dbReference type="Proteomes" id="UP000724686"/>
    </source>
</evidence>
<dbReference type="PANTHER" id="PTHR11803:SF58">
    <property type="entry name" value="PROTEIN HMF1-RELATED"/>
    <property type="match status" value="1"/>
</dbReference>
<dbReference type="RefSeq" id="WP_205281400.1">
    <property type="nucleotide sequence ID" value="NZ_JAFFPU010000075.1"/>
</dbReference>
<evidence type="ECO:0000256" key="1">
    <source>
        <dbReference type="ARBA" id="ARBA00010552"/>
    </source>
</evidence>
<sequence length="136" mass="15398">MNKPNRVIRSSEVYSTSEYGFSQGIVAYSPRTIYLSGIVAWDKNRRLREPDDFEMQTIQIFENLKLLLRSENATLNDVLRLEVFIVGIDSEKLKTYSKIAGENFSSGHKPASTVIGVERLARKELMIEIQVTASAP</sequence>
<dbReference type="PANTHER" id="PTHR11803">
    <property type="entry name" value="2-IMINOBUTANOATE/2-IMINOPROPANOATE DEAMINASE RIDA"/>
    <property type="match status" value="1"/>
</dbReference>
<dbReference type="InterPro" id="IPR035959">
    <property type="entry name" value="RutC-like_sf"/>
</dbReference>
<comment type="similarity">
    <text evidence="1">Belongs to the RutC family.</text>
</comment>
<dbReference type="Gene3D" id="3.30.1330.40">
    <property type="entry name" value="RutC-like"/>
    <property type="match status" value="1"/>
</dbReference>
<dbReference type="Pfam" id="PF01042">
    <property type="entry name" value="Ribonuc_L-PSP"/>
    <property type="match status" value="1"/>
</dbReference>
<dbReference type="InterPro" id="IPR006175">
    <property type="entry name" value="YjgF/YER057c/UK114"/>
</dbReference>
<keyword evidence="3" id="KW-1185">Reference proteome</keyword>
<dbReference type="CDD" id="cd00448">
    <property type="entry name" value="YjgF_YER057c_UK114_family"/>
    <property type="match status" value="1"/>
</dbReference>
<gene>
    <name evidence="2" type="ORF">JWG45_20200</name>
</gene>
<protein>
    <submittedName>
        <fullName evidence="2">RidA family protein</fullName>
    </submittedName>
</protein>
<name>A0ABS2UJT1_9LEPT</name>
<proteinExistence type="inferred from homology"/>
<organism evidence="2 3">
    <name type="scientific">Leptospira ainlahdjerensis</name>
    <dbReference type="NCBI Taxonomy" id="2810033"/>
    <lineage>
        <taxon>Bacteria</taxon>
        <taxon>Pseudomonadati</taxon>
        <taxon>Spirochaetota</taxon>
        <taxon>Spirochaetia</taxon>
        <taxon>Leptospirales</taxon>
        <taxon>Leptospiraceae</taxon>
        <taxon>Leptospira</taxon>
    </lineage>
</organism>
<dbReference type="Proteomes" id="UP000724686">
    <property type="component" value="Unassembled WGS sequence"/>
</dbReference>
<reference evidence="2 3" key="1">
    <citation type="submission" date="2021-02" db="EMBL/GenBank/DDBJ databases">
        <title>Leptospira ainlahdjerensis sp. nov., Leptospira ainazelensis sp. nov., Leptospira abararensis sp. nov. and Leptospira chreensis sp. nov., four new species isolated from water sources in Algeria.</title>
        <authorList>
            <person name="Amara Korba A."/>
            <person name="Kainiu M."/>
            <person name="Vincent A.T."/>
            <person name="Mariet J.-F."/>
            <person name="Veyrier F.J."/>
            <person name="Goarant C."/>
            <person name="Picardeau M."/>
        </authorList>
    </citation>
    <scope>NUCLEOTIDE SEQUENCE [LARGE SCALE GENOMIC DNA]</scope>
    <source>
        <strain evidence="2 3">201903070</strain>
    </source>
</reference>
<comment type="caution">
    <text evidence="2">The sequence shown here is derived from an EMBL/GenBank/DDBJ whole genome shotgun (WGS) entry which is preliminary data.</text>
</comment>
<dbReference type="EMBL" id="JAFFPU010000075">
    <property type="protein sequence ID" value="MBM9579470.1"/>
    <property type="molecule type" value="Genomic_DNA"/>
</dbReference>
<evidence type="ECO:0000313" key="2">
    <source>
        <dbReference type="EMBL" id="MBM9579470.1"/>
    </source>
</evidence>
<accession>A0ABS2UJT1</accession>